<comment type="similarity">
    <text evidence="3">Belongs to the Integrator subunit 8 family.</text>
</comment>
<keyword evidence="9" id="KW-1185">Reference proteome</keyword>
<feature type="compositionally biased region" description="Acidic residues" evidence="6">
    <location>
        <begin position="508"/>
        <end position="527"/>
    </location>
</feature>
<comment type="caution">
    <text evidence="8">The sequence shown here is derived from an EMBL/GenBank/DDBJ whole genome shotgun (WGS) entry which is preliminary data.</text>
</comment>
<dbReference type="OrthoDB" id="64340at2759"/>
<dbReference type="InterPro" id="IPR057980">
    <property type="entry name" value="TPR_INTS8"/>
</dbReference>
<evidence type="ECO:0000256" key="3">
    <source>
        <dbReference type="ARBA" id="ARBA00007147"/>
    </source>
</evidence>
<dbReference type="AlphaFoldDB" id="A0A267FKJ2"/>
<protein>
    <recommendedName>
        <fullName evidence="7">INTS8 TPR repeats domain-containing protein</fullName>
    </recommendedName>
</protein>
<dbReference type="EMBL" id="NIVC01000962">
    <property type="protein sequence ID" value="PAA74271.1"/>
    <property type="molecule type" value="Genomic_DNA"/>
</dbReference>
<dbReference type="Pfam" id="PF25756">
    <property type="entry name" value="TPR_INTS8"/>
    <property type="match status" value="1"/>
</dbReference>
<evidence type="ECO:0000256" key="6">
    <source>
        <dbReference type="SAM" id="MobiDB-lite"/>
    </source>
</evidence>
<feature type="region of interest" description="Disordered" evidence="6">
    <location>
        <begin position="508"/>
        <end position="536"/>
    </location>
</feature>
<dbReference type="Proteomes" id="UP000215902">
    <property type="component" value="Unassembled WGS sequence"/>
</dbReference>
<feature type="domain" description="INTS8 TPR repeats" evidence="7">
    <location>
        <begin position="557"/>
        <end position="1071"/>
    </location>
</feature>
<dbReference type="STRING" id="282301.A0A267FKJ2"/>
<evidence type="ECO:0000313" key="8">
    <source>
        <dbReference type="EMBL" id="PAA74271.1"/>
    </source>
</evidence>
<proteinExistence type="inferred from homology"/>
<accession>A0A267FKJ2</accession>
<reference evidence="8 9" key="1">
    <citation type="submission" date="2017-06" db="EMBL/GenBank/DDBJ databases">
        <title>A platform for efficient transgenesis in Macrostomum lignano, a flatworm model organism for stem cell research.</title>
        <authorList>
            <person name="Berezikov E."/>
        </authorList>
    </citation>
    <scope>NUCLEOTIDE SEQUENCE [LARGE SCALE GENOMIC DNA]</scope>
    <source>
        <strain evidence="8">DV1</strain>
        <tissue evidence="8">Whole organism</tissue>
    </source>
</reference>
<keyword evidence="4" id="KW-0158">Chromosome</keyword>
<evidence type="ECO:0000256" key="5">
    <source>
        <dbReference type="ARBA" id="ARBA00023242"/>
    </source>
</evidence>
<evidence type="ECO:0000256" key="2">
    <source>
        <dbReference type="ARBA" id="ARBA00004286"/>
    </source>
</evidence>
<evidence type="ECO:0000259" key="7">
    <source>
        <dbReference type="Pfam" id="PF25756"/>
    </source>
</evidence>
<dbReference type="InterPro" id="IPR038751">
    <property type="entry name" value="INTS8"/>
</dbReference>
<dbReference type="GO" id="GO:0034472">
    <property type="term" value="P:snRNA 3'-end processing"/>
    <property type="evidence" value="ECO:0007669"/>
    <property type="project" value="InterPro"/>
</dbReference>
<dbReference type="PANTHER" id="PTHR13350:SF1">
    <property type="entry name" value="INTEGRATOR COMPLEX SUBUNIT 8"/>
    <property type="match status" value="1"/>
</dbReference>
<gene>
    <name evidence="8" type="ORF">BOX15_Mlig026528g4</name>
</gene>
<evidence type="ECO:0000256" key="1">
    <source>
        <dbReference type="ARBA" id="ARBA00004123"/>
    </source>
</evidence>
<dbReference type="GO" id="GO:0032039">
    <property type="term" value="C:integrator complex"/>
    <property type="evidence" value="ECO:0007669"/>
    <property type="project" value="TreeGrafter"/>
</dbReference>
<keyword evidence="5" id="KW-0539">Nucleus</keyword>
<sequence>NIEYSHWQISIIMIHAHEDWFNFVINPKNLDSLLNTGSASDKQLLKYLRHFLDHSRQYDGKEQGSESQQWRVLLSLSAKILAQLHYRLGRTARKLPIALAHRLFLWLCACAGLPDPYSPPADNGLRPCARWLYQLYHRWALRCLVEENYVKKPLRSMVQGVAGITDRSTELHCAQSQEIAGHLMARVDRSLECLIGELDQQQRDGDGCVARPLPAAFLVPTLAEPEIEPDWSACEPVDNSYWRCLVHFELGQYYFMQRRYSQAFDHFVSAGPAASDEAMASFNEDPYSAEDSAEVPRQLLEAYLTAIRSVSRLLEARPALLRQLDACQAAAGGSCDGLGRLLVDEELAGFIGRGESSPVPDFYWDRMAEGVESSDAVSSDVKFQVRTCRLVRQAATQAVSGEAAAASCGSMLLDYHRLLAAHGGRGLRFLLNAATAAAVGPNRSSCGGPGVDKRRQSLRRLLRHVLRRLKPAPAAADLAGWPWPEDNLLQEERQRLLGEHPDAGAGCDDADLDCGLDTDDDAEDADDAGPPAADDEAKAFHQEVEAATPGESADDLRLLYTYQPAEVASLVERLCRQHSWSPQSVAGLCQAWLPPTSRQQQAVQPLLHQPHHQRQQQLLAPVNTTTAATAAVLAGKASVLQRTEEFQLARRLLASQSQQQKQQQQYQLSLLLLDATSCLATGLPRPADLAPAVESALRQMQEGGGGSSGGFSEDLAVLGSCVLLAAGRLPPQFVGGGGGGGRHHQQATAANYCIDFARLLMLAAADRDSAATAASGAGSGLLAQKSPSHADLWARVGRFFVTLGGGKRTPAGAPAGNGGASAGSPAELGFARRCLHRLLRSLRSEQHVDLLLSLLAKLTCLACTDLNSPVHTSCPQLWPDQLPVRLPTALHRAVTRRALGELLDTAVRLQPANPSWLLTRADLAYAEREPSLALRCYLEAAIAATELFERPLPIQLFSDDAVRRMARCCELLGMRSCAGILAQSVPDQASAVRLLSDPSGGPDLSDCTLPYLWDLSLLEILTVSSARRGALAKRDKFVRAARAMELNSCNRPDWLHEVESAKKAEFLRALAGLLFGSI</sequence>
<feature type="non-terminal residue" evidence="8">
    <location>
        <position position="1"/>
    </location>
</feature>
<evidence type="ECO:0000313" key="9">
    <source>
        <dbReference type="Proteomes" id="UP000215902"/>
    </source>
</evidence>
<comment type="subcellular location">
    <subcellularLocation>
        <location evidence="2">Chromosome</location>
    </subcellularLocation>
    <subcellularLocation>
        <location evidence="1">Nucleus</location>
    </subcellularLocation>
</comment>
<dbReference type="GO" id="GO:0005694">
    <property type="term" value="C:chromosome"/>
    <property type="evidence" value="ECO:0007669"/>
    <property type="project" value="UniProtKB-SubCell"/>
</dbReference>
<name>A0A267FKJ2_9PLAT</name>
<evidence type="ECO:0000256" key="4">
    <source>
        <dbReference type="ARBA" id="ARBA00022454"/>
    </source>
</evidence>
<dbReference type="PANTHER" id="PTHR13350">
    <property type="entry name" value="INTEGRATOR COMPLEX SUBUNIT 8"/>
    <property type="match status" value="1"/>
</dbReference>
<organism evidence="8 9">
    <name type="scientific">Macrostomum lignano</name>
    <dbReference type="NCBI Taxonomy" id="282301"/>
    <lineage>
        <taxon>Eukaryota</taxon>
        <taxon>Metazoa</taxon>
        <taxon>Spiralia</taxon>
        <taxon>Lophotrochozoa</taxon>
        <taxon>Platyhelminthes</taxon>
        <taxon>Rhabditophora</taxon>
        <taxon>Macrostomorpha</taxon>
        <taxon>Macrostomida</taxon>
        <taxon>Macrostomidae</taxon>
        <taxon>Macrostomum</taxon>
    </lineage>
</organism>